<accession>A0A0B6YK22</accession>
<name>A0A0B6YK22_9EUPU</name>
<feature type="non-terminal residue" evidence="1">
    <location>
        <position position="82"/>
    </location>
</feature>
<reference evidence="1" key="1">
    <citation type="submission" date="2014-12" db="EMBL/GenBank/DDBJ databases">
        <title>Insight into the proteome of Arion vulgaris.</title>
        <authorList>
            <person name="Aradska J."/>
            <person name="Bulat T."/>
            <person name="Smidak R."/>
            <person name="Sarate P."/>
            <person name="Gangsoo J."/>
            <person name="Sialana F."/>
            <person name="Bilban M."/>
            <person name="Lubec G."/>
        </authorList>
    </citation>
    <scope>NUCLEOTIDE SEQUENCE</scope>
    <source>
        <tissue evidence="1">Skin</tissue>
    </source>
</reference>
<dbReference type="AlphaFoldDB" id="A0A0B6YK22"/>
<proteinExistence type="predicted"/>
<gene>
    <name evidence="1" type="primary">ORF27886</name>
</gene>
<protein>
    <submittedName>
        <fullName evidence="1">Uncharacterized protein</fullName>
    </submittedName>
</protein>
<sequence length="82" mass="8855">RPPMLSLDSSVGAIKDVNRHSKKHTVENVGDGRVQLTPVSETVENCDLMTSDLINGSVAVASSWSSDNVENMEQSGLDFLTH</sequence>
<feature type="non-terminal residue" evidence="1">
    <location>
        <position position="1"/>
    </location>
</feature>
<organism evidence="1">
    <name type="scientific">Arion vulgaris</name>
    <dbReference type="NCBI Taxonomy" id="1028688"/>
    <lineage>
        <taxon>Eukaryota</taxon>
        <taxon>Metazoa</taxon>
        <taxon>Spiralia</taxon>
        <taxon>Lophotrochozoa</taxon>
        <taxon>Mollusca</taxon>
        <taxon>Gastropoda</taxon>
        <taxon>Heterobranchia</taxon>
        <taxon>Euthyneura</taxon>
        <taxon>Panpulmonata</taxon>
        <taxon>Eupulmonata</taxon>
        <taxon>Stylommatophora</taxon>
        <taxon>Helicina</taxon>
        <taxon>Arionoidea</taxon>
        <taxon>Arionidae</taxon>
        <taxon>Arion</taxon>
    </lineage>
</organism>
<dbReference type="EMBL" id="HACG01009672">
    <property type="protein sequence ID" value="CEK56537.1"/>
    <property type="molecule type" value="Transcribed_RNA"/>
</dbReference>
<evidence type="ECO:0000313" key="1">
    <source>
        <dbReference type="EMBL" id="CEK56537.1"/>
    </source>
</evidence>